<gene>
    <name evidence="3" type="ORF">EJ903_05265</name>
</gene>
<dbReference type="Pfam" id="PF00106">
    <property type="entry name" value="adh_short"/>
    <property type="match status" value="1"/>
</dbReference>
<dbReference type="Proteomes" id="UP000277007">
    <property type="component" value="Unassembled WGS sequence"/>
</dbReference>
<protein>
    <submittedName>
        <fullName evidence="3">SDR family NAD(P)-dependent oxidoreductase</fullName>
    </submittedName>
</protein>
<comment type="similarity">
    <text evidence="1">Belongs to the short-chain dehydrogenases/reductases (SDR) family.</text>
</comment>
<evidence type="ECO:0000256" key="2">
    <source>
        <dbReference type="ARBA" id="ARBA00023002"/>
    </source>
</evidence>
<dbReference type="InterPro" id="IPR036291">
    <property type="entry name" value="NAD(P)-bd_dom_sf"/>
</dbReference>
<reference evidence="3 4" key="1">
    <citation type="submission" date="2018-12" db="EMBL/GenBank/DDBJ databases">
        <authorList>
            <person name="Yang Y."/>
        </authorList>
    </citation>
    <scope>NUCLEOTIDE SEQUENCE [LARGE SCALE GENOMIC DNA]</scope>
    <source>
        <strain evidence="3 4">L-25-5w-1</strain>
    </source>
</reference>
<dbReference type="OrthoDB" id="335726at2"/>
<dbReference type="GO" id="GO:0016491">
    <property type="term" value="F:oxidoreductase activity"/>
    <property type="evidence" value="ECO:0007669"/>
    <property type="project" value="UniProtKB-KW"/>
</dbReference>
<keyword evidence="4" id="KW-1185">Reference proteome</keyword>
<dbReference type="SUPFAM" id="SSF51735">
    <property type="entry name" value="NAD(P)-binding Rossmann-fold domains"/>
    <property type="match status" value="1"/>
</dbReference>
<comment type="caution">
    <text evidence="3">The sequence shown here is derived from an EMBL/GenBank/DDBJ whole genome shotgun (WGS) entry which is preliminary data.</text>
</comment>
<evidence type="ECO:0000313" key="3">
    <source>
        <dbReference type="EMBL" id="RTR23105.1"/>
    </source>
</evidence>
<dbReference type="InterPro" id="IPR002347">
    <property type="entry name" value="SDR_fam"/>
</dbReference>
<dbReference type="PRINTS" id="PR00081">
    <property type="entry name" value="GDHRDH"/>
</dbReference>
<evidence type="ECO:0000313" key="4">
    <source>
        <dbReference type="Proteomes" id="UP000277007"/>
    </source>
</evidence>
<keyword evidence="2" id="KW-0560">Oxidoreductase</keyword>
<proteinExistence type="inferred from homology"/>
<dbReference type="GO" id="GO:0016020">
    <property type="term" value="C:membrane"/>
    <property type="evidence" value="ECO:0007669"/>
    <property type="project" value="TreeGrafter"/>
</dbReference>
<dbReference type="PANTHER" id="PTHR44196">
    <property type="entry name" value="DEHYDROGENASE/REDUCTASE SDR FAMILY MEMBER 7B"/>
    <property type="match status" value="1"/>
</dbReference>
<dbReference type="PANTHER" id="PTHR44196:SF1">
    <property type="entry name" value="DEHYDROGENASE_REDUCTASE SDR FAMILY MEMBER 7B"/>
    <property type="match status" value="1"/>
</dbReference>
<name>A0A431VMI4_9PROT</name>
<dbReference type="AlphaFoldDB" id="A0A431VMI4"/>
<organism evidence="3 4">
    <name type="scientific">Azospirillum griseum</name>
    <dbReference type="NCBI Taxonomy" id="2496639"/>
    <lineage>
        <taxon>Bacteria</taxon>
        <taxon>Pseudomonadati</taxon>
        <taxon>Pseudomonadota</taxon>
        <taxon>Alphaproteobacteria</taxon>
        <taxon>Rhodospirillales</taxon>
        <taxon>Azospirillaceae</taxon>
        <taxon>Azospirillum</taxon>
    </lineage>
</organism>
<sequence length="253" mass="25962">MGVAAGTRVWITGAGSGIGRALALRLARDGAAVAVSARSADALDALAAEAPGRVHPFPLDVTDADAVGRCVAAVEERLGPLDQVVLNAGTHIPMGLEDFSTATARALMEVNYMGVVHGLDAVLPRLRARGGGGVAVVASVAGYGGLPTAAAYGPTKAALINLCESLKLDCDRAGIRLRLICPGFVATPLTARNPFPMPDLIGAEEAADRIAAGLAGGGFEIAFPPRFARIMKTLRLLPYGVYFPLIRRITGAG</sequence>
<evidence type="ECO:0000256" key="1">
    <source>
        <dbReference type="ARBA" id="ARBA00006484"/>
    </source>
</evidence>
<dbReference type="EMBL" id="RXMA01000003">
    <property type="protein sequence ID" value="RTR23105.1"/>
    <property type="molecule type" value="Genomic_DNA"/>
</dbReference>
<dbReference type="Gene3D" id="3.40.50.720">
    <property type="entry name" value="NAD(P)-binding Rossmann-like Domain"/>
    <property type="match status" value="1"/>
</dbReference>
<accession>A0A431VMI4</accession>